<comment type="catalytic activity">
    <reaction evidence="1">
        <text>Hydrolysis of terminal non-reducing N-acetyl-D-hexosamine residues in N-acetyl-beta-D-hexosaminides.</text>
        <dbReference type="EC" id="3.2.1.52"/>
    </reaction>
</comment>
<evidence type="ECO:0000259" key="10">
    <source>
        <dbReference type="Pfam" id="PF14845"/>
    </source>
</evidence>
<dbReference type="EMBL" id="JAAARO010000001">
    <property type="protein sequence ID" value="KAF5752699.1"/>
    <property type="molecule type" value="Genomic_DNA"/>
</dbReference>
<evidence type="ECO:0000259" key="9">
    <source>
        <dbReference type="Pfam" id="PF00728"/>
    </source>
</evidence>
<evidence type="ECO:0000256" key="7">
    <source>
        <dbReference type="ARBA" id="ARBA00023295"/>
    </source>
</evidence>
<dbReference type="Pfam" id="PF00728">
    <property type="entry name" value="Glyco_hydro_20"/>
    <property type="match status" value="1"/>
</dbReference>
<feature type="domain" description="Glycoside hydrolase family 20 catalytic" evidence="9">
    <location>
        <begin position="113"/>
        <end position="175"/>
    </location>
</feature>
<dbReference type="SUPFAM" id="SSF51445">
    <property type="entry name" value="(Trans)glycosidases"/>
    <property type="match status" value="1"/>
</dbReference>
<feature type="region of interest" description="Disordered" evidence="8">
    <location>
        <begin position="1"/>
        <end position="44"/>
    </location>
</feature>
<reference evidence="11 12" key="1">
    <citation type="journal article" date="2020" name="Nat. Commun.">
        <title>Genome of Tripterygium wilfordii and identification of cytochrome P450 involved in triptolide biosynthesis.</title>
        <authorList>
            <person name="Tu L."/>
            <person name="Su P."/>
            <person name="Zhang Z."/>
            <person name="Gao L."/>
            <person name="Wang J."/>
            <person name="Hu T."/>
            <person name="Zhou J."/>
            <person name="Zhang Y."/>
            <person name="Zhao Y."/>
            <person name="Liu Y."/>
            <person name="Song Y."/>
            <person name="Tong Y."/>
            <person name="Lu Y."/>
            <person name="Yang J."/>
            <person name="Xu C."/>
            <person name="Jia M."/>
            <person name="Peters R.J."/>
            <person name="Huang L."/>
            <person name="Gao W."/>
        </authorList>
    </citation>
    <scope>NUCLEOTIDE SEQUENCE [LARGE SCALE GENOMIC DNA]</scope>
    <source>
        <strain evidence="12">cv. XIE 37</strain>
        <tissue evidence="11">Leaf</tissue>
    </source>
</reference>
<keyword evidence="6" id="KW-0325">Glycoprotein</keyword>
<dbReference type="InterPro" id="IPR029019">
    <property type="entry name" value="HEX_eukaryotic_N"/>
</dbReference>
<dbReference type="PANTHER" id="PTHR22600">
    <property type="entry name" value="BETA-HEXOSAMINIDASE"/>
    <property type="match status" value="1"/>
</dbReference>
<evidence type="ECO:0000256" key="1">
    <source>
        <dbReference type="ARBA" id="ARBA00001231"/>
    </source>
</evidence>
<protein>
    <recommendedName>
        <fullName evidence="3">beta-N-acetylhexosaminidase</fullName>
        <ecNumber evidence="3">3.2.1.52</ecNumber>
    </recommendedName>
</protein>
<keyword evidence="7" id="KW-0326">Glycosidase</keyword>
<keyword evidence="12" id="KW-1185">Reference proteome</keyword>
<evidence type="ECO:0000256" key="5">
    <source>
        <dbReference type="ARBA" id="ARBA00022801"/>
    </source>
</evidence>
<dbReference type="InterPro" id="IPR029018">
    <property type="entry name" value="Hex-like_dom2"/>
</dbReference>
<evidence type="ECO:0000313" key="11">
    <source>
        <dbReference type="EMBL" id="KAF5752699.1"/>
    </source>
</evidence>
<evidence type="ECO:0000256" key="2">
    <source>
        <dbReference type="ARBA" id="ARBA00006285"/>
    </source>
</evidence>
<dbReference type="PANTHER" id="PTHR22600:SF26">
    <property type="entry name" value="BETA-N-ACETYLHEXOSAMINIDASE"/>
    <property type="match status" value="1"/>
</dbReference>
<dbReference type="InterPro" id="IPR017853">
    <property type="entry name" value="GH"/>
</dbReference>
<keyword evidence="5" id="KW-0378">Hydrolase</keyword>
<dbReference type="SUPFAM" id="SSF55545">
    <property type="entry name" value="beta-N-acetylhexosaminidase-like domain"/>
    <property type="match status" value="1"/>
</dbReference>
<dbReference type="InParanoid" id="A0A7J7E2C6"/>
<gene>
    <name evidence="11" type="ORF">HS088_TW01G00615</name>
</gene>
<comment type="similarity">
    <text evidence="2">Belongs to the glycosyl hydrolase 20 family.</text>
</comment>
<organism evidence="11 12">
    <name type="scientific">Tripterygium wilfordii</name>
    <name type="common">Thunder God vine</name>
    <dbReference type="NCBI Taxonomy" id="458696"/>
    <lineage>
        <taxon>Eukaryota</taxon>
        <taxon>Viridiplantae</taxon>
        <taxon>Streptophyta</taxon>
        <taxon>Embryophyta</taxon>
        <taxon>Tracheophyta</taxon>
        <taxon>Spermatophyta</taxon>
        <taxon>Magnoliopsida</taxon>
        <taxon>eudicotyledons</taxon>
        <taxon>Gunneridae</taxon>
        <taxon>Pentapetalae</taxon>
        <taxon>rosids</taxon>
        <taxon>fabids</taxon>
        <taxon>Celastrales</taxon>
        <taxon>Celastraceae</taxon>
        <taxon>Tripterygium</taxon>
    </lineage>
</organism>
<accession>A0A7J7E2C6</accession>
<dbReference type="GO" id="GO:0016020">
    <property type="term" value="C:membrane"/>
    <property type="evidence" value="ECO:0007669"/>
    <property type="project" value="TreeGrafter"/>
</dbReference>
<comment type="caution">
    <text evidence="11">The sequence shown here is derived from an EMBL/GenBank/DDBJ whole genome shotgun (WGS) entry which is preliminary data.</text>
</comment>
<sequence length="179" mass="19153">MFGPKPRHCLGPNQKTLLSPKAQTALSPDSPPVLKPNSPLPSIAMTAHPQRATQPDYAPSLYTLSIPSNEAKATLTAETALGAMRGLETFSQLVWGNSSIVPVGLYVTDSPLFGHRGIMLDTSRIHCGGEDILRTIGAMSANKLNVFHWHITDCHSFPLVVPSDPNLAAKDSHEPNLAG</sequence>
<dbReference type="GO" id="GO:0004563">
    <property type="term" value="F:beta-N-acetylhexosaminidase activity"/>
    <property type="evidence" value="ECO:0007669"/>
    <property type="project" value="UniProtKB-EC"/>
</dbReference>
<evidence type="ECO:0000313" key="12">
    <source>
        <dbReference type="Proteomes" id="UP000593562"/>
    </source>
</evidence>
<dbReference type="PRINTS" id="PR00738">
    <property type="entry name" value="GLHYDRLASE20"/>
</dbReference>
<dbReference type="Pfam" id="PF14845">
    <property type="entry name" value="Glycohydro_20b2"/>
    <property type="match status" value="1"/>
</dbReference>
<feature type="compositionally biased region" description="Polar residues" evidence="8">
    <location>
        <begin position="13"/>
        <end position="27"/>
    </location>
</feature>
<dbReference type="InterPro" id="IPR025705">
    <property type="entry name" value="Beta_hexosaminidase_sua/sub"/>
</dbReference>
<dbReference type="InterPro" id="IPR015883">
    <property type="entry name" value="Glyco_hydro_20_cat"/>
</dbReference>
<evidence type="ECO:0000256" key="3">
    <source>
        <dbReference type="ARBA" id="ARBA00012663"/>
    </source>
</evidence>
<dbReference type="Gene3D" id="3.30.379.10">
    <property type="entry name" value="Chitobiase/beta-hexosaminidase domain 2-like"/>
    <property type="match status" value="1"/>
</dbReference>
<feature type="domain" description="Beta-hexosaminidase eukaryotic type N-terminal" evidence="10">
    <location>
        <begin position="62"/>
        <end position="93"/>
    </location>
</feature>
<dbReference type="GO" id="GO:0005975">
    <property type="term" value="P:carbohydrate metabolic process"/>
    <property type="evidence" value="ECO:0007669"/>
    <property type="project" value="InterPro"/>
</dbReference>
<dbReference type="Gene3D" id="3.20.20.80">
    <property type="entry name" value="Glycosidases"/>
    <property type="match status" value="1"/>
</dbReference>
<evidence type="ECO:0000256" key="6">
    <source>
        <dbReference type="ARBA" id="ARBA00023180"/>
    </source>
</evidence>
<keyword evidence="4" id="KW-0732">Signal</keyword>
<evidence type="ECO:0000256" key="4">
    <source>
        <dbReference type="ARBA" id="ARBA00022729"/>
    </source>
</evidence>
<dbReference type="GO" id="GO:0030203">
    <property type="term" value="P:glycosaminoglycan metabolic process"/>
    <property type="evidence" value="ECO:0007669"/>
    <property type="project" value="TreeGrafter"/>
</dbReference>
<evidence type="ECO:0000256" key="8">
    <source>
        <dbReference type="SAM" id="MobiDB-lite"/>
    </source>
</evidence>
<dbReference type="EC" id="3.2.1.52" evidence="3"/>
<name>A0A7J7E2C6_TRIWF</name>
<dbReference type="AlphaFoldDB" id="A0A7J7E2C6"/>
<proteinExistence type="inferred from homology"/>
<dbReference type="Proteomes" id="UP000593562">
    <property type="component" value="Unassembled WGS sequence"/>
</dbReference>